<dbReference type="AlphaFoldDB" id="A0A7S3L427"/>
<name>A0A7S3L427_9STRA</name>
<evidence type="ECO:0000256" key="1">
    <source>
        <dbReference type="SAM" id="Phobius"/>
    </source>
</evidence>
<dbReference type="PANTHER" id="PTHR34679:SF2">
    <property type="entry name" value="OS02G0122500 PROTEIN"/>
    <property type="match status" value="1"/>
</dbReference>
<gene>
    <name evidence="3" type="ORF">ACOF00016_LOCUS8301</name>
</gene>
<protein>
    <recommendedName>
        <fullName evidence="4">DUF4079 domain-containing protein</fullName>
    </recommendedName>
</protein>
<organism evidence="3">
    <name type="scientific">Amphora coffeiformis</name>
    <dbReference type="NCBI Taxonomy" id="265554"/>
    <lineage>
        <taxon>Eukaryota</taxon>
        <taxon>Sar</taxon>
        <taxon>Stramenopiles</taxon>
        <taxon>Ochrophyta</taxon>
        <taxon>Bacillariophyta</taxon>
        <taxon>Bacillariophyceae</taxon>
        <taxon>Bacillariophycidae</taxon>
        <taxon>Thalassiophysales</taxon>
        <taxon>Catenulaceae</taxon>
        <taxon>Amphora</taxon>
    </lineage>
</organism>
<keyword evidence="1" id="KW-0812">Transmembrane</keyword>
<feature type="transmembrane region" description="Helical" evidence="1">
    <location>
        <begin position="98"/>
        <end position="119"/>
    </location>
</feature>
<feature type="transmembrane region" description="Helical" evidence="1">
    <location>
        <begin position="200"/>
        <end position="218"/>
    </location>
</feature>
<proteinExistence type="predicted"/>
<dbReference type="EMBL" id="HBIM01009843">
    <property type="protein sequence ID" value="CAE0410871.1"/>
    <property type="molecule type" value="Transcribed_RNA"/>
</dbReference>
<keyword evidence="2" id="KW-0732">Signal</keyword>
<evidence type="ECO:0008006" key="4">
    <source>
        <dbReference type="Google" id="ProtNLM"/>
    </source>
</evidence>
<accession>A0A7S3L427</accession>
<reference evidence="3" key="1">
    <citation type="submission" date="2021-01" db="EMBL/GenBank/DDBJ databases">
        <authorList>
            <person name="Corre E."/>
            <person name="Pelletier E."/>
            <person name="Niang G."/>
            <person name="Scheremetjew M."/>
            <person name="Finn R."/>
            <person name="Kale V."/>
            <person name="Holt S."/>
            <person name="Cochrane G."/>
            <person name="Meng A."/>
            <person name="Brown T."/>
            <person name="Cohen L."/>
        </authorList>
    </citation>
    <scope>NUCLEOTIDE SEQUENCE</scope>
    <source>
        <strain evidence="3">CCMP127</strain>
    </source>
</reference>
<keyword evidence="1" id="KW-1133">Transmembrane helix</keyword>
<feature type="transmembrane region" description="Helical" evidence="1">
    <location>
        <begin position="230"/>
        <end position="250"/>
    </location>
</feature>
<keyword evidence="1" id="KW-0472">Membrane</keyword>
<sequence>MKTTAFVVALLSLGSDAFTALKPSVRTPSRMAMMGDEKDPHQVDDLSHDQHDSISSFLSGDLAPKAALATAAMWTATTEMASAAGPDWGIFEGRTGSLLHPVMMATMFLYSAYTAFLGFQWRRQRTLGDEISQLKKTLPDMGGASSVAEAIKAAQEAEDTAKVAALNAAKGTEAEIAALTKERKDLAAAGPRDKHFAQGALLAFIGTAFAIEGPLNTYARAGKLFPGPHLYAGAALVVIWSLAVATVPAMQKGNDTARTIHISANCLGLAFFAWQIQSGIPILLKVIEFTKWP</sequence>
<evidence type="ECO:0000313" key="3">
    <source>
        <dbReference type="EMBL" id="CAE0410871.1"/>
    </source>
</evidence>
<dbReference type="Pfam" id="PF13301">
    <property type="entry name" value="DUF4079"/>
    <property type="match status" value="1"/>
</dbReference>
<feature type="chain" id="PRO_5031543578" description="DUF4079 domain-containing protein" evidence="2">
    <location>
        <begin position="18"/>
        <end position="293"/>
    </location>
</feature>
<dbReference type="PANTHER" id="PTHR34679">
    <property type="match status" value="1"/>
</dbReference>
<evidence type="ECO:0000256" key="2">
    <source>
        <dbReference type="SAM" id="SignalP"/>
    </source>
</evidence>
<feature type="signal peptide" evidence="2">
    <location>
        <begin position="1"/>
        <end position="17"/>
    </location>
</feature>
<feature type="transmembrane region" description="Helical" evidence="1">
    <location>
        <begin position="262"/>
        <end position="284"/>
    </location>
</feature>
<dbReference type="InterPro" id="IPR025067">
    <property type="entry name" value="DUF4079"/>
</dbReference>